<dbReference type="GO" id="GO:0006508">
    <property type="term" value="P:proteolysis"/>
    <property type="evidence" value="ECO:0007669"/>
    <property type="project" value="UniProtKB-KW"/>
</dbReference>
<dbReference type="PRINTS" id="PR00300">
    <property type="entry name" value="CLPPROTEASEA"/>
</dbReference>
<dbReference type="EMBL" id="FNIE01000001">
    <property type="protein sequence ID" value="SDM66640.1"/>
    <property type="molecule type" value="Genomic_DNA"/>
</dbReference>
<reference evidence="9 10" key="1">
    <citation type="submission" date="2016-10" db="EMBL/GenBank/DDBJ databases">
        <authorList>
            <person name="de Groot N.N."/>
        </authorList>
    </citation>
    <scope>NUCLEOTIDE SEQUENCE [LARGE SCALE GENOMIC DNA]</scope>
    <source>
        <strain evidence="9 10">CGMCC 4.2022</strain>
    </source>
</reference>
<dbReference type="PROSITE" id="PS50151">
    <property type="entry name" value="UVR"/>
    <property type="match status" value="1"/>
</dbReference>
<dbReference type="PANTHER" id="PTHR11638:SF18">
    <property type="entry name" value="HEAT SHOCK PROTEIN 104"/>
    <property type="match status" value="1"/>
</dbReference>
<keyword evidence="4" id="KW-0346">Stress response</keyword>
<dbReference type="InterPro" id="IPR019489">
    <property type="entry name" value="Clp_ATPase_C"/>
</dbReference>
<dbReference type="SUPFAM" id="SSF52540">
    <property type="entry name" value="P-loop containing nucleoside triphosphate hydrolases"/>
    <property type="match status" value="1"/>
</dbReference>
<dbReference type="PROSITE" id="PS00871">
    <property type="entry name" value="CLPAB_2"/>
    <property type="match status" value="1"/>
</dbReference>
<comment type="similarity">
    <text evidence="1">Belongs to the ClpA/ClpB family.</text>
</comment>
<protein>
    <submittedName>
        <fullName evidence="9">ATP-dependent Clp protease ATP-binding subunit ClpC</fullName>
    </submittedName>
</protein>
<gene>
    <name evidence="9" type="ORF">SAMN05216259_101111</name>
</gene>
<dbReference type="FunFam" id="3.40.50.300:FF:000025">
    <property type="entry name" value="ATP-dependent Clp protease subunit"/>
    <property type="match status" value="1"/>
</dbReference>
<dbReference type="GO" id="GO:0008233">
    <property type="term" value="F:peptidase activity"/>
    <property type="evidence" value="ECO:0007669"/>
    <property type="project" value="UniProtKB-KW"/>
</dbReference>
<dbReference type="Gene3D" id="1.10.8.60">
    <property type="match status" value="1"/>
</dbReference>
<sequence length="413" mass="45656">MKLQARTKGTDVRALEREAKQLSVDKDQAVADERYEQATQLRDRVAELRRRIAEAGGDGEADEGQHLEVTAEAIAEVVSRQTGIPVSSLTQEERERLLGLEEHLHQRVVGQDEAVSVVADAVLRSRAGLASPDRPIGSFLFLGPTGVGKTELARALAEALFGSEDRMVRLDMSEYQERHTVSRLVGAPPGYVGHEEAGQLTEVVRRHPYSLLLLDEVEKAHPDVFNILLQVLDDGRLTDSQGRTVDFTNAVVVMTSNLGSEAITRRGAGIGFGSGGAEADEEARREQILRPLREHFRPEFLNRIDEVVVFRQLSTEQLRQITDLLLEQTRRLLHAQGVAVEFTEAAVDWLAQRGYQPEYGARPLRRTIQREVDNQLSRMLLDGQVGEGSRVTVDVADGQLAFLRGGGQPAPAE</sequence>
<dbReference type="AlphaFoldDB" id="A0A1G9V3E4"/>
<evidence type="ECO:0000256" key="2">
    <source>
        <dbReference type="ARBA" id="ARBA00022741"/>
    </source>
</evidence>
<dbReference type="InterPro" id="IPR003959">
    <property type="entry name" value="ATPase_AAA_core"/>
</dbReference>
<evidence type="ECO:0000256" key="6">
    <source>
        <dbReference type="ARBA" id="ARBA00026057"/>
    </source>
</evidence>
<evidence type="ECO:0000313" key="10">
    <source>
        <dbReference type="Proteomes" id="UP000199341"/>
    </source>
</evidence>
<dbReference type="STRING" id="310781.SAMN05216259_101111"/>
<dbReference type="SMART" id="SM01086">
    <property type="entry name" value="ClpB_D2-small"/>
    <property type="match status" value="1"/>
</dbReference>
<keyword evidence="9" id="KW-0645">Protease</keyword>
<keyword evidence="3 9" id="KW-0067">ATP-binding</keyword>
<dbReference type="PANTHER" id="PTHR11638">
    <property type="entry name" value="ATP-DEPENDENT CLP PROTEASE"/>
    <property type="match status" value="1"/>
</dbReference>
<dbReference type="GO" id="GO:0034605">
    <property type="term" value="P:cellular response to heat"/>
    <property type="evidence" value="ECO:0007669"/>
    <property type="project" value="TreeGrafter"/>
</dbReference>
<dbReference type="CDD" id="cd19499">
    <property type="entry name" value="RecA-like_ClpB_Hsp104-like"/>
    <property type="match status" value="1"/>
</dbReference>
<dbReference type="InterPro" id="IPR001943">
    <property type="entry name" value="UVR_dom"/>
</dbReference>
<dbReference type="GO" id="GO:0016887">
    <property type="term" value="F:ATP hydrolysis activity"/>
    <property type="evidence" value="ECO:0007669"/>
    <property type="project" value="InterPro"/>
</dbReference>
<evidence type="ECO:0000256" key="7">
    <source>
        <dbReference type="SAM" id="Coils"/>
    </source>
</evidence>
<dbReference type="Pfam" id="PF02151">
    <property type="entry name" value="UVR"/>
    <property type="match status" value="1"/>
</dbReference>
<evidence type="ECO:0000256" key="4">
    <source>
        <dbReference type="ARBA" id="ARBA00023016"/>
    </source>
</evidence>
<dbReference type="Proteomes" id="UP000199341">
    <property type="component" value="Unassembled WGS sequence"/>
</dbReference>
<feature type="coiled-coil region" evidence="7">
    <location>
        <begin position="12"/>
        <end position="58"/>
    </location>
</feature>
<proteinExistence type="inferred from homology"/>
<dbReference type="SMART" id="SM00382">
    <property type="entry name" value="AAA"/>
    <property type="match status" value="1"/>
</dbReference>
<feature type="domain" description="UVR" evidence="8">
    <location>
        <begin position="16"/>
        <end position="51"/>
    </location>
</feature>
<dbReference type="Pfam" id="PF07724">
    <property type="entry name" value="AAA_2"/>
    <property type="match status" value="1"/>
</dbReference>
<keyword evidence="2" id="KW-0547">Nucleotide-binding</keyword>
<evidence type="ECO:0000313" key="9">
    <source>
        <dbReference type="EMBL" id="SDM66640.1"/>
    </source>
</evidence>
<keyword evidence="5" id="KW-0143">Chaperone</keyword>
<dbReference type="Pfam" id="PF10431">
    <property type="entry name" value="ClpB_D2-small"/>
    <property type="match status" value="1"/>
</dbReference>
<accession>A0A1G9V3E4</accession>
<dbReference type="InterPro" id="IPR050130">
    <property type="entry name" value="ClpA_ClpB"/>
</dbReference>
<dbReference type="InterPro" id="IPR001270">
    <property type="entry name" value="ClpA/B"/>
</dbReference>
<dbReference type="InterPro" id="IPR027417">
    <property type="entry name" value="P-loop_NTPase"/>
</dbReference>
<dbReference type="InterPro" id="IPR003593">
    <property type="entry name" value="AAA+_ATPase"/>
</dbReference>
<name>A0A1G9V3E4_9ACTN</name>
<evidence type="ECO:0000256" key="5">
    <source>
        <dbReference type="ARBA" id="ARBA00023186"/>
    </source>
</evidence>
<dbReference type="GO" id="GO:0005737">
    <property type="term" value="C:cytoplasm"/>
    <property type="evidence" value="ECO:0007669"/>
    <property type="project" value="TreeGrafter"/>
</dbReference>
<dbReference type="Gene3D" id="3.40.50.300">
    <property type="entry name" value="P-loop containing nucleotide triphosphate hydrolases"/>
    <property type="match status" value="1"/>
</dbReference>
<dbReference type="GO" id="GO:0005524">
    <property type="term" value="F:ATP binding"/>
    <property type="evidence" value="ECO:0007669"/>
    <property type="project" value="UniProtKB-KW"/>
</dbReference>
<keyword evidence="10" id="KW-1185">Reference proteome</keyword>
<dbReference type="Gene3D" id="4.10.860.10">
    <property type="entry name" value="UVR domain"/>
    <property type="match status" value="1"/>
</dbReference>
<evidence type="ECO:0000256" key="1">
    <source>
        <dbReference type="ARBA" id="ARBA00008675"/>
    </source>
</evidence>
<keyword evidence="9" id="KW-0378">Hydrolase</keyword>
<dbReference type="InterPro" id="IPR028299">
    <property type="entry name" value="ClpA/B_CS2"/>
</dbReference>
<organism evidence="9 10">
    <name type="scientific">Actinacidiphila guanduensis</name>
    <dbReference type="NCBI Taxonomy" id="310781"/>
    <lineage>
        <taxon>Bacteria</taxon>
        <taxon>Bacillati</taxon>
        <taxon>Actinomycetota</taxon>
        <taxon>Actinomycetes</taxon>
        <taxon>Kitasatosporales</taxon>
        <taxon>Streptomycetaceae</taxon>
        <taxon>Actinacidiphila</taxon>
    </lineage>
</organism>
<comment type="subunit">
    <text evidence="6">Homohexamer. The oligomerization is ATP-dependent.</text>
</comment>
<evidence type="ECO:0000259" key="8">
    <source>
        <dbReference type="PROSITE" id="PS50151"/>
    </source>
</evidence>
<keyword evidence="7" id="KW-0175">Coiled coil</keyword>
<evidence type="ECO:0000256" key="3">
    <source>
        <dbReference type="ARBA" id="ARBA00022840"/>
    </source>
</evidence>